<keyword evidence="4" id="KW-1185">Reference proteome</keyword>
<dbReference type="OrthoDB" id="9801163at2"/>
<dbReference type="Gene3D" id="3.40.190.100">
    <property type="entry name" value="Glycine betaine-binding periplasmic protein, domain 2"/>
    <property type="match status" value="1"/>
</dbReference>
<dbReference type="SUPFAM" id="SSF53850">
    <property type="entry name" value="Periplasmic binding protein-like II"/>
    <property type="match status" value="1"/>
</dbReference>
<protein>
    <submittedName>
        <fullName evidence="3">Glycine betaine/proline transport system substrate-binding protein</fullName>
    </submittedName>
</protein>
<evidence type="ECO:0000256" key="1">
    <source>
        <dbReference type="SAM" id="SignalP"/>
    </source>
</evidence>
<keyword evidence="1" id="KW-0732">Signal</keyword>
<name>A0A1X7KX50_9BACT</name>
<proteinExistence type="predicted"/>
<accession>A0A1X7KX50</accession>
<reference evidence="4" key="1">
    <citation type="submission" date="2017-04" db="EMBL/GenBank/DDBJ databases">
        <authorList>
            <person name="Varghese N."/>
            <person name="Submissions S."/>
        </authorList>
    </citation>
    <scope>NUCLEOTIDE SEQUENCE [LARGE SCALE GENOMIC DNA]</scope>
    <source>
        <strain evidence="4">USBA 82</strain>
    </source>
</reference>
<organism evidence="3 4">
    <name type="scientific">Dethiosulfovibrio salsuginis</name>
    <dbReference type="NCBI Taxonomy" id="561720"/>
    <lineage>
        <taxon>Bacteria</taxon>
        <taxon>Thermotogati</taxon>
        <taxon>Synergistota</taxon>
        <taxon>Synergistia</taxon>
        <taxon>Synergistales</taxon>
        <taxon>Dethiosulfovibrionaceae</taxon>
        <taxon>Dethiosulfovibrio</taxon>
    </lineage>
</organism>
<dbReference type="STRING" id="561720.SAMN06275492_1391"/>
<feature type="chain" id="PRO_5012982284" evidence="1">
    <location>
        <begin position="26"/>
        <end position="338"/>
    </location>
</feature>
<dbReference type="Proteomes" id="UP000193355">
    <property type="component" value="Unassembled WGS sequence"/>
</dbReference>
<feature type="signal peptide" evidence="1">
    <location>
        <begin position="1"/>
        <end position="25"/>
    </location>
</feature>
<dbReference type="EMBL" id="FXBB01000039">
    <property type="protein sequence ID" value="SMG46010.1"/>
    <property type="molecule type" value="Genomic_DNA"/>
</dbReference>
<dbReference type="InterPro" id="IPR007210">
    <property type="entry name" value="ABC_Gly_betaine_transp_sub-bd"/>
</dbReference>
<dbReference type="RefSeq" id="WP_085545436.1">
    <property type="nucleotide sequence ID" value="NZ_FXBB01000039.1"/>
</dbReference>
<dbReference type="GO" id="GO:0022857">
    <property type="term" value="F:transmembrane transporter activity"/>
    <property type="evidence" value="ECO:0007669"/>
    <property type="project" value="InterPro"/>
</dbReference>
<evidence type="ECO:0000313" key="3">
    <source>
        <dbReference type="EMBL" id="SMG46010.1"/>
    </source>
</evidence>
<evidence type="ECO:0000259" key="2">
    <source>
        <dbReference type="Pfam" id="PF04069"/>
    </source>
</evidence>
<gene>
    <name evidence="3" type="ORF">SAMN06275492_1391</name>
</gene>
<dbReference type="CDD" id="cd13641">
    <property type="entry name" value="PBP2_HisX_like"/>
    <property type="match status" value="1"/>
</dbReference>
<dbReference type="Pfam" id="PF04069">
    <property type="entry name" value="OpuAC"/>
    <property type="match status" value="1"/>
</dbReference>
<dbReference type="GO" id="GO:0043190">
    <property type="term" value="C:ATP-binding cassette (ABC) transporter complex"/>
    <property type="evidence" value="ECO:0007669"/>
    <property type="project" value="InterPro"/>
</dbReference>
<dbReference type="AlphaFoldDB" id="A0A1X7KX50"/>
<feature type="domain" description="ABC-type glycine betaine transport system substrate-binding" evidence="2">
    <location>
        <begin position="29"/>
        <end position="309"/>
    </location>
</feature>
<sequence length="338" mass="38181">MNNISKKMLTFALCAVVLFSSPSWASTVIKMGDFSWDSVQLHNRIAGYVLEHGLGFEVQYEFAESLPLLMGMARGDVDASTEIWSDNLKDAWTKMIDEGTAVDLGPTYPDANQGWYVPAYVIKGDPERGIEPMAPDLKSVYDLVKYKDLFAPKSGGEKGKGRFYNGPTGWVTYTINEVKLKAYGLDEHYENFSSGSSTALATAIFSAYRKGEPVLAYYWEPTPLMGMLDMIQLEEPPYEHKKWDEKTYDGAFPPSRVHVGIGTHLFKKAPQAVTILANYSSTLEQTNAALAYMESNKATLDETVVWFLREYPDQWRRWFPIANDPRIEKVEEALSKER</sequence>
<dbReference type="Gene3D" id="3.10.105.10">
    <property type="entry name" value="Dipeptide-binding Protein, Domain 3"/>
    <property type="match status" value="1"/>
</dbReference>
<evidence type="ECO:0000313" key="4">
    <source>
        <dbReference type="Proteomes" id="UP000193355"/>
    </source>
</evidence>